<name>A0ACC2UDY9_9FUNG</name>
<protein>
    <submittedName>
        <fullName evidence="1">Uncharacterized protein</fullName>
    </submittedName>
</protein>
<reference evidence="1" key="1">
    <citation type="submission" date="2022-04" db="EMBL/GenBank/DDBJ databases">
        <title>Genome of the entomopathogenic fungus Entomophthora muscae.</title>
        <authorList>
            <person name="Elya C."/>
            <person name="Lovett B.R."/>
            <person name="Lee E."/>
            <person name="Macias A.M."/>
            <person name="Hajek A.E."/>
            <person name="De Bivort B.L."/>
            <person name="Kasson M.T."/>
            <person name="De Fine Licht H.H."/>
            <person name="Stajich J.E."/>
        </authorList>
    </citation>
    <scope>NUCLEOTIDE SEQUENCE</scope>
    <source>
        <strain evidence="1">Berkeley</strain>
    </source>
</reference>
<gene>
    <name evidence="1" type="ORF">DSO57_1015660</name>
</gene>
<evidence type="ECO:0000313" key="2">
    <source>
        <dbReference type="Proteomes" id="UP001165960"/>
    </source>
</evidence>
<proteinExistence type="predicted"/>
<comment type="caution">
    <text evidence="1">The sequence shown here is derived from an EMBL/GenBank/DDBJ whole genome shotgun (WGS) entry which is preliminary data.</text>
</comment>
<sequence>MLVILLAGGVHATLYGAYNVTTHPYEELAARGKLDLTYCEYKDSEMILSRVTAVENLVLSECGACLEVMSGRKFEFVMAVDHGGLGLDLNTSTFKKLFNDHTGVYHAKWKPADPEKCRGVFKGDPSRAPGAKPSHYVKPPPVAEVVPAIAKHLKHPPIHRQPPFTKHPSPKLFH</sequence>
<organism evidence="1 2">
    <name type="scientific">Entomophthora muscae</name>
    <dbReference type="NCBI Taxonomy" id="34485"/>
    <lineage>
        <taxon>Eukaryota</taxon>
        <taxon>Fungi</taxon>
        <taxon>Fungi incertae sedis</taxon>
        <taxon>Zoopagomycota</taxon>
        <taxon>Entomophthoromycotina</taxon>
        <taxon>Entomophthoromycetes</taxon>
        <taxon>Entomophthorales</taxon>
        <taxon>Entomophthoraceae</taxon>
        <taxon>Entomophthora</taxon>
    </lineage>
</organism>
<dbReference type="EMBL" id="QTSX02000772">
    <property type="protein sequence ID" value="KAJ9085270.1"/>
    <property type="molecule type" value="Genomic_DNA"/>
</dbReference>
<keyword evidence="2" id="KW-1185">Reference proteome</keyword>
<accession>A0ACC2UDY9</accession>
<dbReference type="Proteomes" id="UP001165960">
    <property type="component" value="Unassembled WGS sequence"/>
</dbReference>
<evidence type="ECO:0000313" key="1">
    <source>
        <dbReference type="EMBL" id="KAJ9085270.1"/>
    </source>
</evidence>